<dbReference type="InterPro" id="IPR039426">
    <property type="entry name" value="TonB-dep_rcpt-like"/>
</dbReference>
<dbReference type="Proteomes" id="UP001319180">
    <property type="component" value="Unassembled WGS sequence"/>
</dbReference>
<dbReference type="InterPro" id="IPR008969">
    <property type="entry name" value="CarboxyPept-like_regulatory"/>
</dbReference>
<accession>A0AAP2GCE2</accession>
<dbReference type="Pfam" id="PF07715">
    <property type="entry name" value="Plug"/>
    <property type="match status" value="1"/>
</dbReference>
<dbReference type="SUPFAM" id="SSF56935">
    <property type="entry name" value="Porins"/>
    <property type="match status" value="1"/>
</dbReference>
<dbReference type="NCBIfam" id="TIGR04057">
    <property type="entry name" value="SusC_RagA_signa"/>
    <property type="match status" value="1"/>
</dbReference>
<keyword evidence="2" id="KW-0813">Transport</keyword>
<evidence type="ECO:0000256" key="3">
    <source>
        <dbReference type="SAM" id="SignalP"/>
    </source>
</evidence>
<dbReference type="InterPro" id="IPR012910">
    <property type="entry name" value="Plug_dom"/>
</dbReference>
<gene>
    <name evidence="5" type="ORF">KK078_06560</name>
</gene>
<organism evidence="5 6">
    <name type="scientific">Dawidia soli</name>
    <dbReference type="NCBI Taxonomy" id="2782352"/>
    <lineage>
        <taxon>Bacteria</taxon>
        <taxon>Pseudomonadati</taxon>
        <taxon>Bacteroidota</taxon>
        <taxon>Cytophagia</taxon>
        <taxon>Cytophagales</taxon>
        <taxon>Chryseotaleaceae</taxon>
        <taxon>Dawidia</taxon>
    </lineage>
</organism>
<evidence type="ECO:0000313" key="5">
    <source>
        <dbReference type="EMBL" id="MBT1686209.1"/>
    </source>
</evidence>
<proteinExistence type="inferred from homology"/>
<dbReference type="InterPro" id="IPR023996">
    <property type="entry name" value="TonB-dep_OMP_SusC/RagA"/>
</dbReference>
<sequence>MHKVGFIVFIFGAAMFCTAKVQAQGNLNRKTITIPVARRASMMDVMREVQMQAGFMFVFQPLLVEQHVDLYLPEGTRTVQQFLDTVLLYTPIGFEERGRNIIIFRKLTIFTIQGRVTDSQTGEPLPLVSIAVKDENKGTVTDADGNYTIKVIKGDILIFSYAGRVPRRFKIESGDQLNVTLDALILDVVTINTGYYTVPHAEAVGNISTVLATEFKRAPVSNPVQALQGRVAGAFIEQTSGIPGSGYTIRIRGRNSLREEGNSPLYIIDGVPYPSVTLSSSLVGGDILPRSSPLNAIDPANIERIDVLKDADATAIYGSRGANGVVLITTKRATHEGPGAEARFYRGIGQVGHRMKLLNSAQWLTMRHEAFRNDNVMPNAGNARDLILWDTTRNTDWQDKLIGGTAHITNASLSVYGGEKHTQFLLAGDYRKETTVFPGSFDYIRASTLFNLKHGSQDGRFQLSLTPHYTYEKTILPVSDLTAQAIALPPVAPALYTEDGELNWENETWTNPLFNTVQTYEGKTSNFILNNTASYQIFPGFFARASLGYNAIGRDEMRLEPIRSYSPSQIANGITGTHIYARNRLTTWIAEPQLDYAMTTRNARVNVLIGATHQHSVQQGETVAAMGYTSDVVIRDPASAASFVQYESVNQAYKYAALFGRINYIWGKRYILNVTARRDGSSRFAKGSQFANFGAIGAGWIFSNESFLEKWDEVLSFGKLRFSYGTTGSDQIGDYGYLGLYGPATWGYDGSSIIAVRPENPGYSWELNKKMEAGLGLAFLKNRIQLDMSY</sequence>
<comment type="subcellular location">
    <subcellularLocation>
        <location evidence="2">Cell outer membrane</location>
        <topology evidence="2">Multi-pass membrane protein</topology>
    </subcellularLocation>
</comment>
<dbReference type="AlphaFoldDB" id="A0AAP2GCE2"/>
<dbReference type="GO" id="GO:0044718">
    <property type="term" value="P:siderophore transmembrane transport"/>
    <property type="evidence" value="ECO:0007669"/>
    <property type="project" value="TreeGrafter"/>
</dbReference>
<evidence type="ECO:0000259" key="4">
    <source>
        <dbReference type="Pfam" id="PF07715"/>
    </source>
</evidence>
<dbReference type="GO" id="GO:0015344">
    <property type="term" value="F:siderophore uptake transmembrane transporter activity"/>
    <property type="evidence" value="ECO:0007669"/>
    <property type="project" value="TreeGrafter"/>
</dbReference>
<reference evidence="5 6" key="1">
    <citation type="submission" date="2021-05" db="EMBL/GenBank/DDBJ databases">
        <title>A Polyphasic approach of four new species of the genus Ohtaekwangia: Ohtaekwangia histidinii sp. nov., Ohtaekwangia cretensis sp. nov., Ohtaekwangia indiensis sp. nov., Ohtaekwangia reichenbachii sp. nov. from diverse environment.</title>
        <authorList>
            <person name="Octaviana S."/>
        </authorList>
    </citation>
    <scope>NUCLEOTIDE SEQUENCE [LARGE SCALE GENOMIC DNA]</scope>
    <source>
        <strain evidence="5 6">PWU37</strain>
    </source>
</reference>
<comment type="similarity">
    <text evidence="2">Belongs to the TonB-dependent receptor family.</text>
</comment>
<dbReference type="RefSeq" id="WP_254089446.1">
    <property type="nucleotide sequence ID" value="NZ_JAHESC010000006.1"/>
</dbReference>
<name>A0AAP2GCE2_9BACT</name>
<dbReference type="InterPro" id="IPR037066">
    <property type="entry name" value="Plug_dom_sf"/>
</dbReference>
<dbReference type="Gene3D" id="2.170.130.10">
    <property type="entry name" value="TonB-dependent receptor, plug domain"/>
    <property type="match status" value="1"/>
</dbReference>
<dbReference type="GO" id="GO:0009279">
    <property type="term" value="C:cell outer membrane"/>
    <property type="evidence" value="ECO:0007669"/>
    <property type="project" value="UniProtKB-SubCell"/>
</dbReference>
<dbReference type="InterPro" id="IPR023997">
    <property type="entry name" value="TonB-dep_OMP_SusC/RagA_CS"/>
</dbReference>
<dbReference type="EMBL" id="JAHESC010000006">
    <property type="protein sequence ID" value="MBT1686209.1"/>
    <property type="molecule type" value="Genomic_DNA"/>
</dbReference>
<keyword evidence="2" id="KW-1134">Transmembrane beta strand</keyword>
<feature type="domain" description="TonB-dependent receptor plug" evidence="4">
    <location>
        <begin position="202"/>
        <end position="325"/>
    </location>
</feature>
<dbReference type="Pfam" id="PF13715">
    <property type="entry name" value="CarbopepD_reg_2"/>
    <property type="match status" value="1"/>
</dbReference>
<evidence type="ECO:0000256" key="1">
    <source>
        <dbReference type="ARBA" id="ARBA00022729"/>
    </source>
</evidence>
<dbReference type="PANTHER" id="PTHR30069:SF29">
    <property type="entry name" value="HEMOGLOBIN AND HEMOGLOBIN-HAPTOGLOBIN-BINDING PROTEIN 1-RELATED"/>
    <property type="match status" value="1"/>
</dbReference>
<dbReference type="SUPFAM" id="SSF49464">
    <property type="entry name" value="Carboxypeptidase regulatory domain-like"/>
    <property type="match status" value="1"/>
</dbReference>
<keyword evidence="2" id="KW-0812">Transmembrane</keyword>
<keyword evidence="6" id="KW-1185">Reference proteome</keyword>
<keyword evidence="2" id="KW-0472">Membrane</keyword>
<protein>
    <submittedName>
        <fullName evidence="5">SusC/RagA family TonB-linked outer membrane protein</fullName>
    </submittedName>
</protein>
<dbReference type="PANTHER" id="PTHR30069">
    <property type="entry name" value="TONB-DEPENDENT OUTER MEMBRANE RECEPTOR"/>
    <property type="match status" value="1"/>
</dbReference>
<evidence type="ECO:0000313" key="6">
    <source>
        <dbReference type="Proteomes" id="UP001319180"/>
    </source>
</evidence>
<keyword evidence="2" id="KW-0998">Cell outer membrane</keyword>
<feature type="non-terminal residue" evidence="5">
    <location>
        <position position="790"/>
    </location>
</feature>
<feature type="chain" id="PRO_5043055995" evidence="3">
    <location>
        <begin position="24"/>
        <end position="790"/>
    </location>
</feature>
<keyword evidence="1 3" id="KW-0732">Signal</keyword>
<comment type="caution">
    <text evidence="5">The sequence shown here is derived from an EMBL/GenBank/DDBJ whole genome shotgun (WGS) entry which is preliminary data.</text>
</comment>
<dbReference type="PROSITE" id="PS52016">
    <property type="entry name" value="TONB_DEPENDENT_REC_3"/>
    <property type="match status" value="1"/>
</dbReference>
<evidence type="ECO:0000256" key="2">
    <source>
        <dbReference type="PROSITE-ProRule" id="PRU01360"/>
    </source>
</evidence>
<dbReference type="NCBIfam" id="TIGR04056">
    <property type="entry name" value="OMP_RagA_SusC"/>
    <property type="match status" value="1"/>
</dbReference>
<feature type="signal peptide" evidence="3">
    <location>
        <begin position="1"/>
        <end position="23"/>
    </location>
</feature>
<dbReference type="Gene3D" id="2.60.40.1120">
    <property type="entry name" value="Carboxypeptidase-like, regulatory domain"/>
    <property type="match status" value="1"/>
</dbReference>